<name>A0A0F9V542_9ZZZZ</name>
<dbReference type="Pfam" id="PF09493">
    <property type="entry name" value="DUF2389"/>
    <property type="match status" value="1"/>
</dbReference>
<protein>
    <recommendedName>
        <fullName evidence="2">TIGR02450 family Trp-rich protein</fullName>
    </recommendedName>
</protein>
<evidence type="ECO:0008006" key="2">
    <source>
        <dbReference type="Google" id="ProtNLM"/>
    </source>
</evidence>
<dbReference type="NCBIfam" id="TIGR02450">
    <property type="entry name" value="TIGR02450 family Trp-rich protein"/>
    <property type="match status" value="1"/>
</dbReference>
<accession>A0A0F9V542</accession>
<organism evidence="1">
    <name type="scientific">marine sediment metagenome</name>
    <dbReference type="NCBI Taxonomy" id="412755"/>
    <lineage>
        <taxon>unclassified sequences</taxon>
        <taxon>metagenomes</taxon>
        <taxon>ecological metagenomes</taxon>
    </lineage>
</organism>
<sequence>MVKLNPKVLLHSKWTAARPIHKEKHFMVTQLILDEHDPQAPIKFIEIEAVYTGRKMQIPWRELQDANTWLQGWR</sequence>
<proteinExistence type="predicted"/>
<comment type="caution">
    <text evidence="1">The sequence shown here is derived from an EMBL/GenBank/DDBJ whole genome shotgun (WGS) entry which is preliminary data.</text>
</comment>
<gene>
    <name evidence="1" type="ORF">LCGC14_0139170</name>
</gene>
<evidence type="ECO:0000313" key="1">
    <source>
        <dbReference type="EMBL" id="KKN99124.1"/>
    </source>
</evidence>
<dbReference type="EMBL" id="LAZR01000048">
    <property type="protein sequence ID" value="KKN99124.1"/>
    <property type="molecule type" value="Genomic_DNA"/>
</dbReference>
<reference evidence="1" key="1">
    <citation type="journal article" date="2015" name="Nature">
        <title>Complex archaea that bridge the gap between prokaryotes and eukaryotes.</title>
        <authorList>
            <person name="Spang A."/>
            <person name="Saw J.H."/>
            <person name="Jorgensen S.L."/>
            <person name="Zaremba-Niedzwiedzka K."/>
            <person name="Martijn J."/>
            <person name="Lind A.E."/>
            <person name="van Eijk R."/>
            <person name="Schleper C."/>
            <person name="Guy L."/>
            <person name="Ettema T.J."/>
        </authorList>
    </citation>
    <scope>NUCLEOTIDE SEQUENCE</scope>
</reference>
<dbReference type="InterPro" id="IPR012663">
    <property type="entry name" value="CHP02450_Tryp"/>
</dbReference>
<dbReference type="AlphaFoldDB" id="A0A0F9V542"/>